<dbReference type="Pfam" id="PF13193">
    <property type="entry name" value="AMP-binding_C"/>
    <property type="match status" value="1"/>
</dbReference>
<dbReference type="InterPro" id="IPR050237">
    <property type="entry name" value="ATP-dep_AMP-bd_enzyme"/>
</dbReference>
<dbReference type="InterPro" id="IPR025110">
    <property type="entry name" value="AMP-bd_C"/>
</dbReference>
<name>A0A2M9G7M5_9PROT</name>
<gene>
    <name evidence="3" type="ORF">CVT23_00085</name>
</gene>
<keyword evidence="4" id="KW-1185">Reference proteome</keyword>
<evidence type="ECO:0000259" key="1">
    <source>
        <dbReference type="Pfam" id="PF00501"/>
    </source>
</evidence>
<evidence type="ECO:0000259" key="2">
    <source>
        <dbReference type="Pfam" id="PF13193"/>
    </source>
</evidence>
<dbReference type="Gene3D" id="3.40.50.12780">
    <property type="entry name" value="N-terminal domain of ligase-like"/>
    <property type="match status" value="1"/>
</dbReference>
<organism evidence="3 4">
    <name type="scientific">Minwuia thermotolerans</name>
    <dbReference type="NCBI Taxonomy" id="2056226"/>
    <lineage>
        <taxon>Bacteria</taxon>
        <taxon>Pseudomonadati</taxon>
        <taxon>Pseudomonadota</taxon>
        <taxon>Alphaproteobacteria</taxon>
        <taxon>Minwuiales</taxon>
        <taxon>Minwuiaceae</taxon>
        <taxon>Minwuia</taxon>
    </lineage>
</organism>
<dbReference type="InterPro" id="IPR020845">
    <property type="entry name" value="AMP-binding_CS"/>
</dbReference>
<evidence type="ECO:0000313" key="3">
    <source>
        <dbReference type="EMBL" id="PJK31727.1"/>
    </source>
</evidence>
<feature type="domain" description="AMP-dependent synthetase/ligase" evidence="1">
    <location>
        <begin position="9"/>
        <end position="388"/>
    </location>
</feature>
<dbReference type="NCBIfam" id="NF005863">
    <property type="entry name" value="PRK07798.1"/>
    <property type="match status" value="1"/>
</dbReference>
<dbReference type="RefSeq" id="WP_109795053.1">
    <property type="nucleotide sequence ID" value="NZ_PHIG01000002.1"/>
</dbReference>
<accession>A0A2M9G7M5</accession>
<dbReference type="InterPro" id="IPR042099">
    <property type="entry name" value="ANL_N_sf"/>
</dbReference>
<dbReference type="PROSITE" id="PS00455">
    <property type="entry name" value="AMP_BINDING"/>
    <property type="match status" value="1"/>
</dbReference>
<dbReference type="PANTHER" id="PTHR43767:SF1">
    <property type="entry name" value="NONRIBOSOMAL PEPTIDE SYNTHASE PES1 (EUROFUNG)-RELATED"/>
    <property type="match status" value="1"/>
</dbReference>
<dbReference type="PANTHER" id="PTHR43767">
    <property type="entry name" value="LONG-CHAIN-FATTY-ACID--COA LIGASE"/>
    <property type="match status" value="1"/>
</dbReference>
<dbReference type="GO" id="GO:0016878">
    <property type="term" value="F:acid-thiol ligase activity"/>
    <property type="evidence" value="ECO:0007669"/>
    <property type="project" value="UniProtKB-ARBA"/>
</dbReference>
<dbReference type="InterPro" id="IPR045851">
    <property type="entry name" value="AMP-bd_C_sf"/>
</dbReference>
<feature type="domain" description="AMP-binding enzyme C-terminal" evidence="2">
    <location>
        <begin position="456"/>
        <end position="531"/>
    </location>
</feature>
<dbReference type="OrthoDB" id="6187882at2"/>
<comment type="caution">
    <text evidence="3">The sequence shown here is derived from an EMBL/GenBank/DDBJ whole genome shotgun (WGS) entry which is preliminary data.</text>
</comment>
<dbReference type="EMBL" id="PHIG01000002">
    <property type="protein sequence ID" value="PJK31727.1"/>
    <property type="molecule type" value="Genomic_DNA"/>
</dbReference>
<protein>
    <submittedName>
        <fullName evidence="3">Acyl-CoA synthetase</fullName>
    </submittedName>
</protein>
<dbReference type="SUPFAM" id="SSF56801">
    <property type="entry name" value="Acetyl-CoA synthetase-like"/>
    <property type="match status" value="1"/>
</dbReference>
<reference evidence="3 4" key="1">
    <citation type="submission" date="2017-11" db="EMBL/GenBank/DDBJ databases">
        <title>Draft genome sequence of Rhizobiales bacterium SY3-13.</title>
        <authorList>
            <person name="Sun C."/>
        </authorList>
    </citation>
    <scope>NUCLEOTIDE SEQUENCE [LARGE SCALE GENOMIC DNA]</scope>
    <source>
        <strain evidence="3 4">SY3-13</strain>
    </source>
</reference>
<dbReference type="Pfam" id="PF00501">
    <property type="entry name" value="AMP-binding"/>
    <property type="match status" value="1"/>
</dbReference>
<evidence type="ECO:0000313" key="4">
    <source>
        <dbReference type="Proteomes" id="UP000229498"/>
    </source>
</evidence>
<sequence length="545" mass="60026">MLALAEISEAAAEALGDRTAIVYRDRRFSFAEVADRSRRLANFLLSKGLTIHRERGDLQNWESGQDHVALYMYNCNEYIESLLGGYKARAVPFNVNFRYVREELVYLLNDARAKAMIYHAAFAPMVKEVRRLVPTLEVFIQVEDGSGHSLLDDTYDYETALAESNSGPTGMTCSPDDIFMLYTGGTTGMPRGVLWRQADAYVSQMGGLIDGDRAVSSIKEVVERAVGSKHQVIFVPPPFMHGAGKYVALRALYEGNTVLIQSITDRLDPSDILGLVEKERANLLLVIGDAYGRPLLEELDRGDYDTSSLRFIANTGAILSPAVKRALMERIPRLTIVDTLGSSETGVQALHVTGGRPSAGKGDFRTIPGTAVLDAERGRRLEPGTGEVGWLAKHNFVPLGYLGDPEKTRETFPVIDGIRYVVGGDRVRLLADGQIEYLGRDSMTINSGGEKIFAEEVERALRHHPKVADVLVVGRPSERWGQDVVAVVQGANGEAAAHDELLAEAAQHIARYKLPKAFVFVERIGRLANGKPDYAWARKQVEEHG</sequence>
<proteinExistence type="predicted"/>
<dbReference type="AlphaFoldDB" id="A0A2M9G7M5"/>
<dbReference type="Gene3D" id="3.30.300.30">
    <property type="match status" value="1"/>
</dbReference>
<dbReference type="InterPro" id="IPR000873">
    <property type="entry name" value="AMP-dep_synth/lig_dom"/>
</dbReference>
<dbReference type="Proteomes" id="UP000229498">
    <property type="component" value="Unassembled WGS sequence"/>
</dbReference>